<dbReference type="PANTHER" id="PTHR43105:SF13">
    <property type="entry name" value="NADH-UBIQUINONE OXIDOREDUCTASE 75 KDA SUBUNIT, MITOCHONDRIAL"/>
    <property type="match status" value="1"/>
</dbReference>
<keyword evidence="5" id="KW-1278">Translocase</keyword>
<dbReference type="InterPro" id="IPR050123">
    <property type="entry name" value="Prok_molybdopt-oxidoreductase"/>
</dbReference>
<dbReference type="Gene3D" id="3.10.20.740">
    <property type="match status" value="1"/>
</dbReference>
<dbReference type="InterPro" id="IPR019574">
    <property type="entry name" value="NADH_UbQ_OxRdtase_Gsu_4Fe4S-bd"/>
</dbReference>
<evidence type="ECO:0000259" key="10">
    <source>
        <dbReference type="PROSITE" id="PS51085"/>
    </source>
</evidence>
<comment type="caution">
    <text evidence="13">The sequence shown here is derived from an EMBL/GenBank/DDBJ whole genome shotgun (WGS) entry which is preliminary data.</text>
</comment>
<dbReference type="InterPro" id="IPR000283">
    <property type="entry name" value="NADH_UbQ_OxRdtase_75kDa_su_CS"/>
</dbReference>
<evidence type="ECO:0000256" key="2">
    <source>
        <dbReference type="ARBA" id="ARBA00005404"/>
    </source>
</evidence>
<dbReference type="Pfam" id="PF22117">
    <property type="entry name" value="Fer4_Nqo3"/>
    <property type="match status" value="1"/>
</dbReference>
<dbReference type="PANTHER" id="PTHR43105">
    <property type="entry name" value="RESPIRATORY NITRATE REDUCTASE"/>
    <property type="match status" value="1"/>
</dbReference>
<comment type="similarity">
    <text evidence="2">Belongs to the complex I 75 kDa subunit family.</text>
</comment>
<dbReference type="InterPro" id="IPR036010">
    <property type="entry name" value="2Fe-2S_ferredoxin-like_sf"/>
</dbReference>
<dbReference type="InterPro" id="IPR006656">
    <property type="entry name" value="Mopterin_OxRdtase"/>
</dbReference>
<evidence type="ECO:0000313" key="13">
    <source>
        <dbReference type="EMBL" id="KUG25716.1"/>
    </source>
</evidence>
<dbReference type="PROSITE" id="PS00641">
    <property type="entry name" value="COMPLEX1_75K_1"/>
    <property type="match status" value="1"/>
</dbReference>
<evidence type="ECO:0000256" key="6">
    <source>
        <dbReference type="ARBA" id="ARBA00023004"/>
    </source>
</evidence>
<dbReference type="GO" id="GO:0042773">
    <property type="term" value="P:ATP synthesis coupled electron transport"/>
    <property type="evidence" value="ECO:0007669"/>
    <property type="project" value="InterPro"/>
</dbReference>
<dbReference type="FunFam" id="3.10.20.740:FF:000001">
    <property type="entry name" value="NADH-quinone oxidoreductase subunit G"/>
    <property type="match status" value="1"/>
</dbReference>
<comment type="cofactor">
    <cofactor evidence="9">
        <name>[2Fe-2S] cluster</name>
        <dbReference type="ChEBI" id="CHEBI:190135"/>
    </cofactor>
</comment>
<dbReference type="SUPFAM" id="SSF54862">
    <property type="entry name" value="4Fe-4S ferredoxins"/>
    <property type="match status" value="1"/>
</dbReference>
<dbReference type="SMART" id="SM00926">
    <property type="entry name" value="Molybdop_Fe4S4"/>
    <property type="match status" value="1"/>
</dbReference>
<feature type="domain" description="4Fe-4S His(Cys)3-ligated-type" evidence="12">
    <location>
        <begin position="78"/>
        <end position="117"/>
    </location>
</feature>
<dbReference type="GO" id="GO:0051537">
    <property type="term" value="F:2 iron, 2 sulfur cluster binding"/>
    <property type="evidence" value="ECO:0007669"/>
    <property type="project" value="UniProtKB-KW"/>
</dbReference>
<dbReference type="SUPFAM" id="SSF54292">
    <property type="entry name" value="2Fe-2S ferredoxin-like"/>
    <property type="match status" value="1"/>
</dbReference>
<evidence type="ECO:0000256" key="9">
    <source>
        <dbReference type="ARBA" id="ARBA00034078"/>
    </source>
</evidence>
<dbReference type="GO" id="GO:0048038">
    <property type="term" value="F:quinone binding"/>
    <property type="evidence" value="ECO:0007669"/>
    <property type="project" value="UniProtKB-KW"/>
</dbReference>
<dbReference type="PROSITE" id="PS51839">
    <property type="entry name" value="4FE4S_HC3"/>
    <property type="match status" value="1"/>
</dbReference>
<dbReference type="CDD" id="cd00207">
    <property type="entry name" value="fer2"/>
    <property type="match status" value="1"/>
</dbReference>
<keyword evidence="4" id="KW-0479">Metal-binding</keyword>
<evidence type="ECO:0000256" key="1">
    <source>
        <dbReference type="ARBA" id="ARBA00001966"/>
    </source>
</evidence>
<dbReference type="Pfam" id="PF13510">
    <property type="entry name" value="Fer2_4"/>
    <property type="match status" value="1"/>
</dbReference>
<dbReference type="InterPro" id="IPR001041">
    <property type="entry name" value="2Fe-2S_ferredoxin-type"/>
</dbReference>
<keyword evidence="7" id="KW-0411">Iron-sulfur</keyword>
<feature type="domain" description="4Fe-4S Mo/W bis-MGD-type" evidence="11">
    <location>
        <begin position="216"/>
        <end position="272"/>
    </location>
</feature>
<dbReference type="GO" id="GO:0008137">
    <property type="term" value="F:NADH dehydrogenase (ubiquinone) activity"/>
    <property type="evidence" value="ECO:0007669"/>
    <property type="project" value="InterPro"/>
</dbReference>
<dbReference type="GO" id="GO:0046872">
    <property type="term" value="F:metal ion binding"/>
    <property type="evidence" value="ECO:0007669"/>
    <property type="project" value="UniProtKB-KW"/>
</dbReference>
<keyword evidence="3" id="KW-0004">4Fe-4S</keyword>
<dbReference type="Gene3D" id="2.20.25.90">
    <property type="entry name" value="ADC-like domains"/>
    <property type="match status" value="1"/>
</dbReference>
<evidence type="ECO:0000256" key="7">
    <source>
        <dbReference type="ARBA" id="ARBA00023014"/>
    </source>
</evidence>
<dbReference type="PROSITE" id="PS51669">
    <property type="entry name" value="4FE4S_MOW_BIS_MGD"/>
    <property type="match status" value="1"/>
</dbReference>
<dbReference type="EMBL" id="LNQE01000618">
    <property type="protein sequence ID" value="KUG25716.1"/>
    <property type="molecule type" value="Genomic_DNA"/>
</dbReference>
<evidence type="ECO:0000256" key="5">
    <source>
        <dbReference type="ARBA" id="ARBA00022967"/>
    </source>
</evidence>
<protein>
    <submittedName>
        <fullName evidence="13">Nadh-ubiquinone oxidoreductase chain g</fullName>
        <ecNumber evidence="13">1.6.5.3</ecNumber>
    </submittedName>
</protein>
<dbReference type="EC" id="1.6.5.3" evidence="13"/>
<evidence type="ECO:0000256" key="8">
    <source>
        <dbReference type="ARBA" id="ARBA00023027"/>
    </source>
</evidence>
<gene>
    <name evidence="13" type="ORF">ASZ90_004454</name>
</gene>
<dbReference type="AlphaFoldDB" id="A0A0W8FXZ1"/>
<keyword evidence="6" id="KW-0408">Iron</keyword>
<reference evidence="13" key="1">
    <citation type="journal article" date="2015" name="Proc. Natl. Acad. Sci. U.S.A.">
        <title>Networks of energetic and metabolic interactions define dynamics in microbial communities.</title>
        <authorList>
            <person name="Embree M."/>
            <person name="Liu J.K."/>
            <person name="Al-Bassam M.M."/>
            <person name="Zengler K."/>
        </authorList>
    </citation>
    <scope>NUCLEOTIDE SEQUENCE</scope>
</reference>
<sequence length="562" mass="63418">MPKLLINEREIEFKQGQTVIEVARDNGIEIPHYCWHPSLSVSGNCRVCLVEIEKMPKLVIACSTLAAEGMVVHTQSDKTLQARNAVMEFLLINHPLDCPICDEAGECKLQDYAFHHGYGESRFDEIKNRKEKRVTLGPRIMFDGDRCISCSRCIRFSDEIAKANQLTFVQRGDRVTIKTFPGEEFDNPYTLNTVDICPVGALTSRDFRFKARVWDMSETKTICPGCARGCNIDMWVRNNEILRLTPRENLEVNDYWMCDRGRLNTFKFVNAESRIDGALIRENDETKKVSIDEGIYKAAQVLQKYKANQIAFVGSAFATCEDNFALAKFARENFSANHIDFIRYTDENDCDDILVRADKTPNSWGAENTGIKPGNNGLNLDAIFSEIKKGNIKALFVMEDNPAAISDDYKNALNKLECLVVLAVNENETTSLANIVLPASAYAEKNGTFVNFEGRVQRIKPAVVTQEMERSLDGMSMSRLDKFGTKYDSWASGKTVNAKPSWQLLSLLSQKLGGKMNYQMAEDIFDDLVKSNKEFTGLDYDLIGEKGVQLESFKKVKETVLT</sequence>
<organism evidence="13">
    <name type="scientific">hydrocarbon metagenome</name>
    <dbReference type="NCBI Taxonomy" id="938273"/>
    <lineage>
        <taxon>unclassified sequences</taxon>
        <taxon>metagenomes</taxon>
        <taxon>ecological metagenomes</taxon>
    </lineage>
</organism>
<name>A0A0W8FXZ1_9ZZZZ</name>
<feature type="domain" description="2Fe-2S ferredoxin-type" evidence="10">
    <location>
        <begin position="2"/>
        <end position="78"/>
    </location>
</feature>
<keyword evidence="13" id="KW-0830">Ubiquinone</keyword>
<dbReference type="GO" id="GO:0016020">
    <property type="term" value="C:membrane"/>
    <property type="evidence" value="ECO:0007669"/>
    <property type="project" value="InterPro"/>
</dbReference>
<keyword evidence="13" id="KW-0560">Oxidoreductase</keyword>
<dbReference type="InterPro" id="IPR054351">
    <property type="entry name" value="NADH_UbQ_OxRdtase_ferredoxin"/>
</dbReference>
<evidence type="ECO:0000256" key="3">
    <source>
        <dbReference type="ARBA" id="ARBA00022485"/>
    </source>
</evidence>
<evidence type="ECO:0000259" key="11">
    <source>
        <dbReference type="PROSITE" id="PS51669"/>
    </source>
</evidence>
<dbReference type="SUPFAM" id="SSF53706">
    <property type="entry name" value="Formate dehydrogenase/DMSO reductase, domains 1-3"/>
    <property type="match status" value="1"/>
</dbReference>
<dbReference type="GO" id="GO:0051539">
    <property type="term" value="F:4 iron, 4 sulfur cluster binding"/>
    <property type="evidence" value="ECO:0007669"/>
    <property type="project" value="UniProtKB-KW"/>
</dbReference>
<dbReference type="Pfam" id="PF00384">
    <property type="entry name" value="Molybdopterin"/>
    <property type="match status" value="1"/>
</dbReference>
<accession>A0A0W8FXZ1</accession>
<dbReference type="PROSITE" id="PS00643">
    <property type="entry name" value="COMPLEX1_75K_3"/>
    <property type="match status" value="1"/>
</dbReference>
<keyword evidence="8" id="KW-0520">NAD</keyword>
<evidence type="ECO:0000259" key="12">
    <source>
        <dbReference type="PROSITE" id="PS51839"/>
    </source>
</evidence>
<dbReference type="Pfam" id="PF10588">
    <property type="entry name" value="NADH-G_4Fe-4S_3"/>
    <property type="match status" value="1"/>
</dbReference>
<dbReference type="InterPro" id="IPR006963">
    <property type="entry name" value="Mopterin_OxRdtase_4Fe-4S_dom"/>
</dbReference>
<dbReference type="SMART" id="SM00929">
    <property type="entry name" value="NADH-G_4Fe-4S_3"/>
    <property type="match status" value="1"/>
</dbReference>
<proteinExistence type="inferred from homology"/>
<dbReference type="PROSITE" id="PS51085">
    <property type="entry name" value="2FE2S_FER_2"/>
    <property type="match status" value="1"/>
</dbReference>
<dbReference type="GO" id="GO:0003954">
    <property type="term" value="F:NADH dehydrogenase activity"/>
    <property type="evidence" value="ECO:0007669"/>
    <property type="project" value="TreeGrafter"/>
</dbReference>
<dbReference type="Gene3D" id="3.30.70.20">
    <property type="match status" value="1"/>
</dbReference>
<dbReference type="Pfam" id="PF04879">
    <property type="entry name" value="Molybdop_Fe4S4"/>
    <property type="match status" value="1"/>
</dbReference>
<comment type="cofactor">
    <cofactor evidence="1">
        <name>[4Fe-4S] cluster</name>
        <dbReference type="ChEBI" id="CHEBI:49883"/>
    </cofactor>
</comment>
<dbReference type="Gene3D" id="3.40.50.740">
    <property type="match status" value="1"/>
</dbReference>
<evidence type="ECO:0000256" key="4">
    <source>
        <dbReference type="ARBA" id="ARBA00022723"/>
    </source>
</evidence>